<dbReference type="SUPFAM" id="SSF140860">
    <property type="entry name" value="Pseudo ankyrin repeat-like"/>
    <property type="match status" value="1"/>
</dbReference>
<protein>
    <submittedName>
        <fullName evidence="1">Ankyrin repeat protein</fullName>
    </submittedName>
</protein>
<reference evidence="1" key="1">
    <citation type="journal article" date="2019" name="MBio">
        <title>Virus Genomes from Deep Sea Sediments Expand the Ocean Megavirome and Support Independent Origins of Viral Gigantism.</title>
        <authorList>
            <person name="Backstrom D."/>
            <person name="Yutin N."/>
            <person name="Jorgensen S.L."/>
            <person name="Dharamshi J."/>
            <person name="Homa F."/>
            <person name="Zaremba-Niedwiedzka K."/>
            <person name="Spang A."/>
            <person name="Wolf Y.I."/>
            <person name="Koonin E.V."/>
            <person name="Ettema T.J."/>
        </authorList>
    </citation>
    <scope>NUCLEOTIDE SEQUENCE</scope>
</reference>
<accession>A0A481ZF26</accession>
<evidence type="ECO:0000313" key="1">
    <source>
        <dbReference type="EMBL" id="QBK93141.1"/>
    </source>
</evidence>
<name>A0A481ZF26_9VIRU</name>
<gene>
    <name evidence="1" type="ORF">LCPAC403_02750</name>
</gene>
<organism evidence="1">
    <name type="scientific">Pithovirus LCPAC403</name>
    <dbReference type="NCBI Taxonomy" id="2506596"/>
    <lineage>
        <taxon>Viruses</taxon>
        <taxon>Pithoviruses</taxon>
    </lineage>
</organism>
<sequence>METLKNELECKDCEELIFRFLINGYDYTPFTIKDLKLFSKKIKNWDECMKWGVIKDVEFIEYCESMIHERLRKEAYIKCMVFSSRMGNLNMLKYFESKGVYREQTWIRCFNTTSSSEKYMLVKGIKKEDTFEVCKYVETKIRNTKYYYFIFIINGRIDILEYLWNQGYTTKSTSYMRVSAGQNQLEILKWVESKIPEENIRWYYLLGWCTHGIGLDTYKYCRSRCKEIKSFNRFLFNVSKTGHFELFKHILSEYEESKSDEELDWRDYLSNVAGTGNLDMFKFIVSKYEESGNAEKLTWEEYMLTISTAWKKSRHVSPSWEDFLRNGFNLFKVCAERSESPAYHGCMLNAMQHGLHQIVSFCEKRLDPSNTIDWESCMAEAVYEGNIGYIEHIESKTRIRWNWKRYIKQAARSHRLRSLKYIEEKMNEQDESIDWKKLLEASKEKTQKETEVTVYIQIKLEGYNF</sequence>
<dbReference type="EMBL" id="MK500590">
    <property type="protein sequence ID" value="QBK93141.1"/>
    <property type="molecule type" value="Genomic_DNA"/>
</dbReference>
<proteinExistence type="predicted"/>